<name>A0A5N6JWU0_MONLA</name>
<dbReference type="EMBL" id="VIGI01000012">
    <property type="protein sequence ID" value="KAB8293406.1"/>
    <property type="molecule type" value="Genomic_DNA"/>
</dbReference>
<proteinExistence type="predicted"/>
<accession>A0A5N6JWU0</accession>
<organism evidence="1 2">
    <name type="scientific">Monilinia laxa</name>
    <name type="common">Brown rot fungus</name>
    <name type="synonym">Sclerotinia laxa</name>
    <dbReference type="NCBI Taxonomy" id="61186"/>
    <lineage>
        <taxon>Eukaryota</taxon>
        <taxon>Fungi</taxon>
        <taxon>Dikarya</taxon>
        <taxon>Ascomycota</taxon>
        <taxon>Pezizomycotina</taxon>
        <taxon>Leotiomycetes</taxon>
        <taxon>Helotiales</taxon>
        <taxon>Sclerotiniaceae</taxon>
        <taxon>Monilinia</taxon>
    </lineage>
</organism>
<protein>
    <submittedName>
        <fullName evidence="1">Uncharacterized protein</fullName>
    </submittedName>
</protein>
<keyword evidence="2" id="KW-1185">Reference proteome</keyword>
<gene>
    <name evidence="1" type="ORF">EYC80_007724</name>
</gene>
<evidence type="ECO:0000313" key="1">
    <source>
        <dbReference type="EMBL" id="KAB8293406.1"/>
    </source>
</evidence>
<comment type="caution">
    <text evidence="1">The sequence shown here is derived from an EMBL/GenBank/DDBJ whole genome shotgun (WGS) entry which is preliminary data.</text>
</comment>
<sequence length="171" mass="19760">MPSLVRDIVHIIIFFSAIYNGIRFHLSHHRLVTLNSLPRIISHHHIKSSQLSARFTTKSKRGYQSNLKFSRWEKHLIPSHPNSFPQLHHLSHIYIARYMYMYSIKNAIGRSVVHLPAPAQESCRAVERWPLRLPPVCAWDYGECIVFARHAIDLVTIGVHVDVGIDINTNN</sequence>
<dbReference type="AlphaFoldDB" id="A0A5N6JWU0"/>
<reference evidence="1 2" key="1">
    <citation type="submission" date="2019-06" db="EMBL/GenBank/DDBJ databases">
        <title>Genome Sequence of the Brown Rot Fungal Pathogen Monilinia laxa.</title>
        <authorList>
            <person name="De Miccolis Angelini R.M."/>
            <person name="Landi L."/>
            <person name="Abate D."/>
            <person name="Pollastro S."/>
            <person name="Romanazzi G."/>
            <person name="Faretra F."/>
        </authorList>
    </citation>
    <scope>NUCLEOTIDE SEQUENCE [LARGE SCALE GENOMIC DNA]</scope>
    <source>
        <strain evidence="1 2">Mlax316</strain>
    </source>
</reference>
<dbReference type="Proteomes" id="UP000326757">
    <property type="component" value="Unassembled WGS sequence"/>
</dbReference>
<evidence type="ECO:0000313" key="2">
    <source>
        <dbReference type="Proteomes" id="UP000326757"/>
    </source>
</evidence>